<evidence type="ECO:0000256" key="1">
    <source>
        <dbReference type="SAM" id="MobiDB-lite"/>
    </source>
</evidence>
<feature type="region of interest" description="Disordered" evidence="1">
    <location>
        <begin position="102"/>
        <end position="123"/>
    </location>
</feature>
<proteinExistence type="predicted"/>
<dbReference type="AlphaFoldDB" id="A0A4S8M6A8"/>
<reference evidence="2 3" key="1">
    <citation type="journal article" date="2019" name="Nat. Ecol. Evol.">
        <title>Megaphylogeny resolves global patterns of mushroom evolution.</title>
        <authorList>
            <person name="Varga T."/>
            <person name="Krizsan K."/>
            <person name="Foldi C."/>
            <person name="Dima B."/>
            <person name="Sanchez-Garcia M."/>
            <person name="Sanchez-Ramirez S."/>
            <person name="Szollosi G.J."/>
            <person name="Szarkandi J.G."/>
            <person name="Papp V."/>
            <person name="Albert L."/>
            <person name="Andreopoulos W."/>
            <person name="Angelini C."/>
            <person name="Antonin V."/>
            <person name="Barry K.W."/>
            <person name="Bougher N.L."/>
            <person name="Buchanan P."/>
            <person name="Buyck B."/>
            <person name="Bense V."/>
            <person name="Catcheside P."/>
            <person name="Chovatia M."/>
            <person name="Cooper J."/>
            <person name="Damon W."/>
            <person name="Desjardin D."/>
            <person name="Finy P."/>
            <person name="Geml J."/>
            <person name="Haridas S."/>
            <person name="Hughes K."/>
            <person name="Justo A."/>
            <person name="Karasinski D."/>
            <person name="Kautmanova I."/>
            <person name="Kiss B."/>
            <person name="Kocsube S."/>
            <person name="Kotiranta H."/>
            <person name="LaButti K.M."/>
            <person name="Lechner B.E."/>
            <person name="Liimatainen K."/>
            <person name="Lipzen A."/>
            <person name="Lukacs Z."/>
            <person name="Mihaltcheva S."/>
            <person name="Morgado L.N."/>
            <person name="Niskanen T."/>
            <person name="Noordeloos M.E."/>
            <person name="Ohm R.A."/>
            <person name="Ortiz-Santana B."/>
            <person name="Ovrebo C."/>
            <person name="Racz N."/>
            <person name="Riley R."/>
            <person name="Savchenko A."/>
            <person name="Shiryaev A."/>
            <person name="Soop K."/>
            <person name="Spirin V."/>
            <person name="Szebenyi C."/>
            <person name="Tomsovsky M."/>
            <person name="Tulloss R.E."/>
            <person name="Uehling J."/>
            <person name="Grigoriev I.V."/>
            <person name="Vagvolgyi C."/>
            <person name="Papp T."/>
            <person name="Martin F.M."/>
            <person name="Miettinen O."/>
            <person name="Hibbett D.S."/>
            <person name="Nagy L.G."/>
        </authorList>
    </citation>
    <scope>NUCLEOTIDE SEQUENCE [LARGE SCALE GENOMIC DNA]</scope>
    <source>
        <strain evidence="2 3">CBS 962.96</strain>
    </source>
</reference>
<dbReference type="EMBL" id="ML179148">
    <property type="protein sequence ID" value="THU97804.1"/>
    <property type="molecule type" value="Genomic_DNA"/>
</dbReference>
<gene>
    <name evidence="2" type="ORF">K435DRAFT_857256</name>
</gene>
<evidence type="ECO:0000313" key="2">
    <source>
        <dbReference type="EMBL" id="THU97804.1"/>
    </source>
</evidence>
<protein>
    <submittedName>
        <fullName evidence="2">Uncharacterized protein</fullName>
    </submittedName>
</protein>
<keyword evidence="3" id="KW-1185">Reference proteome</keyword>
<sequence>MIIIVYSKYGSFIFARPMAHISIDLTQSQPFNRSSHLILWVTISELAVARSTALRPSYDILDPRSVSVRRRSILDSNIYSFYPSIKVATPLYWNTEDILRNPDSNGRRPGEEDNNSNNLEGNFISSTVRSRSTAMVILERGIDKVFEKLTHDNRHGGESNAFFEGSREVVSLSLCSDNQFGRVRMGNLV</sequence>
<organism evidence="2 3">
    <name type="scientific">Dendrothele bispora (strain CBS 962.96)</name>
    <dbReference type="NCBI Taxonomy" id="1314807"/>
    <lineage>
        <taxon>Eukaryota</taxon>
        <taxon>Fungi</taxon>
        <taxon>Dikarya</taxon>
        <taxon>Basidiomycota</taxon>
        <taxon>Agaricomycotina</taxon>
        <taxon>Agaricomycetes</taxon>
        <taxon>Agaricomycetidae</taxon>
        <taxon>Agaricales</taxon>
        <taxon>Agaricales incertae sedis</taxon>
        <taxon>Dendrothele</taxon>
    </lineage>
</organism>
<name>A0A4S8M6A8_DENBC</name>
<evidence type="ECO:0000313" key="3">
    <source>
        <dbReference type="Proteomes" id="UP000297245"/>
    </source>
</evidence>
<dbReference type="Proteomes" id="UP000297245">
    <property type="component" value="Unassembled WGS sequence"/>
</dbReference>
<feature type="compositionally biased region" description="Basic and acidic residues" evidence="1">
    <location>
        <begin position="102"/>
        <end position="111"/>
    </location>
</feature>
<accession>A0A4S8M6A8</accession>